<protein>
    <submittedName>
        <fullName evidence="4">Multimeric flavodoxin WrbA</fullName>
    </submittedName>
</protein>
<proteinExistence type="predicted"/>
<dbReference type="Proteomes" id="UP000184447">
    <property type="component" value="Unassembled WGS sequence"/>
</dbReference>
<dbReference type="Pfam" id="PF03358">
    <property type="entry name" value="FMN_red"/>
    <property type="match status" value="1"/>
</dbReference>
<organism evidence="4 5">
    <name type="scientific">Clostridium grantii DSM 8605</name>
    <dbReference type="NCBI Taxonomy" id="1121316"/>
    <lineage>
        <taxon>Bacteria</taxon>
        <taxon>Bacillati</taxon>
        <taxon>Bacillota</taxon>
        <taxon>Clostridia</taxon>
        <taxon>Eubacteriales</taxon>
        <taxon>Clostridiaceae</taxon>
        <taxon>Clostridium</taxon>
    </lineage>
</organism>
<dbReference type="GO" id="GO:0016491">
    <property type="term" value="F:oxidoreductase activity"/>
    <property type="evidence" value="ECO:0007669"/>
    <property type="project" value="InterPro"/>
</dbReference>
<dbReference type="STRING" id="1121316.SAMN02745207_00804"/>
<dbReference type="RefSeq" id="WP_073337148.1">
    <property type="nucleotide sequence ID" value="NZ_FQXM01000004.1"/>
</dbReference>
<sequence>MKVIGITGSPREKSNTKYFVENALNEISTYGLETELISLDNKYVKPCKGCYSCVKNKECIQKDDDFEEIFEKIKSAEGIIVGSPVYHGATTPNLKALLDRAGFLGRWVSSDMKAKNESYDFKGTVFSGKVGAPITVARRTGQTFAFAELLLWFTVNDFIVVGSSYWNVGIAGKGGAVDAENDDEGVLNIKHFASNMANAIKKLNA</sequence>
<reference evidence="4 5" key="1">
    <citation type="submission" date="2016-11" db="EMBL/GenBank/DDBJ databases">
        <authorList>
            <person name="Jaros S."/>
            <person name="Januszkiewicz K."/>
            <person name="Wedrychowicz H."/>
        </authorList>
    </citation>
    <scope>NUCLEOTIDE SEQUENCE [LARGE SCALE GENOMIC DNA]</scope>
    <source>
        <strain evidence="4 5">DSM 8605</strain>
    </source>
</reference>
<accession>A0A1M5S7S4</accession>
<dbReference type="InterPro" id="IPR005025">
    <property type="entry name" value="FMN_Rdtase-like_dom"/>
</dbReference>
<feature type="domain" description="NADPH-dependent FMN reductase-like" evidence="3">
    <location>
        <begin position="1"/>
        <end position="171"/>
    </location>
</feature>
<keyword evidence="2" id="KW-0288">FMN</keyword>
<dbReference type="AlphaFoldDB" id="A0A1M5S7S4"/>
<evidence type="ECO:0000259" key="3">
    <source>
        <dbReference type="Pfam" id="PF03358"/>
    </source>
</evidence>
<evidence type="ECO:0000256" key="2">
    <source>
        <dbReference type="ARBA" id="ARBA00022643"/>
    </source>
</evidence>
<dbReference type="EMBL" id="FQXM01000004">
    <property type="protein sequence ID" value="SHH34657.1"/>
    <property type="molecule type" value="Genomic_DNA"/>
</dbReference>
<gene>
    <name evidence="4" type="ORF">SAMN02745207_00804</name>
</gene>
<evidence type="ECO:0000256" key="1">
    <source>
        <dbReference type="ARBA" id="ARBA00022630"/>
    </source>
</evidence>
<dbReference type="InterPro" id="IPR029039">
    <property type="entry name" value="Flavoprotein-like_sf"/>
</dbReference>
<evidence type="ECO:0000313" key="4">
    <source>
        <dbReference type="EMBL" id="SHH34657.1"/>
    </source>
</evidence>
<evidence type="ECO:0000313" key="5">
    <source>
        <dbReference type="Proteomes" id="UP000184447"/>
    </source>
</evidence>
<keyword evidence="5" id="KW-1185">Reference proteome</keyword>
<dbReference type="SUPFAM" id="SSF52218">
    <property type="entry name" value="Flavoproteins"/>
    <property type="match status" value="1"/>
</dbReference>
<dbReference type="InterPro" id="IPR051796">
    <property type="entry name" value="ISF_SsuE-like"/>
</dbReference>
<name>A0A1M5S7S4_9CLOT</name>
<keyword evidence="1" id="KW-0285">Flavoprotein</keyword>
<dbReference type="PANTHER" id="PTHR43278:SF3">
    <property type="entry name" value="IRON-SULFUR FLAVOPROTEIN MJ0731"/>
    <property type="match status" value="1"/>
</dbReference>
<dbReference type="Gene3D" id="3.40.50.360">
    <property type="match status" value="1"/>
</dbReference>
<dbReference type="PANTHER" id="PTHR43278">
    <property type="entry name" value="NAD(P)H-DEPENDENT FMN-CONTAINING OXIDOREDUCTASE YWQN-RELATED"/>
    <property type="match status" value="1"/>
</dbReference>